<dbReference type="GeneID" id="92028593"/>
<evidence type="ECO:0000259" key="1">
    <source>
        <dbReference type="Pfam" id="PF12697"/>
    </source>
</evidence>
<dbReference type="InterPro" id="IPR029058">
    <property type="entry name" value="AB_hydrolase_fold"/>
</dbReference>
<dbReference type="SUPFAM" id="SSF53474">
    <property type="entry name" value="alpha/beta-Hydrolases"/>
    <property type="match status" value="1"/>
</dbReference>
<proteinExistence type="predicted"/>
<sequence>MSVIGPLTYWAFSNYLLPNQSHCPRRFFEASDKLARDQGPILAGTERLRAHLPSSCRQKPELPLRRCSTRSNITVIGSFFRTRIKCHSECVWSNALEKSLVKMQPPPSYWALAVQILLWSWVSSAAGQEQAPPQQQRLPGPQCDDWNSQYRLSEFQIAAAGLSETTTNNVNIALNFERTNWATGPVAEDQFYTSVPQNSTFLPPGSLLKVEDYTNISRYTVPPNLALSRIMYQTLDFKGFPIPTSAYVLWPFHPREVRSQGNDNSKNIPVVVFAHGTSGIFSESAPSHIRNLWFQYSAPFTLALQGYAVVAPDYAGLGVPKTYDEEPIPHLYFTWTAQGNDILYAAHAAHKAFPDLLSKEYVIMGHSQGGGAAWAASTTLQNWTESKPDEANPIQDFLTSNYLGAIPAAPGGPPAMVQAAFSIPDYVRTFAFGTYVAHGASILTNTPLTSIFTPAGLSRYELSKNLQAANSVIGELFNLADAATSGFWLRDEFAAPGGPAQRILLEASTFYQSQPAGPLLVMGGTKDQTVPVMALAATVEATCKAFGDKIALEYAVFDEVQHVPVLYSGQRVWLNWIEDRFESVKDGGEGKDKAKPKGCNTKTYKSVRQADQYSQDLLYYLSYVQFPYQIA</sequence>
<name>A0ABR1LPP4_9PEZI</name>
<accession>A0ABR1LPP4</accession>
<comment type="caution">
    <text evidence="2">The sequence shown here is derived from an EMBL/GenBank/DDBJ whole genome shotgun (WGS) entry which is preliminary data.</text>
</comment>
<dbReference type="InterPro" id="IPR005152">
    <property type="entry name" value="Lipase_secreted"/>
</dbReference>
<dbReference type="EMBL" id="JBBPEH010000006">
    <property type="protein sequence ID" value="KAK7537128.1"/>
    <property type="molecule type" value="Genomic_DNA"/>
</dbReference>
<dbReference type="InterPro" id="IPR000073">
    <property type="entry name" value="AB_hydrolase_1"/>
</dbReference>
<protein>
    <submittedName>
        <fullName evidence="2">Alpha/Beta hydrolase protein</fullName>
    </submittedName>
</protein>
<evidence type="ECO:0000313" key="2">
    <source>
        <dbReference type="EMBL" id="KAK7537128.1"/>
    </source>
</evidence>
<dbReference type="GO" id="GO:0016787">
    <property type="term" value="F:hydrolase activity"/>
    <property type="evidence" value="ECO:0007669"/>
    <property type="project" value="UniProtKB-KW"/>
</dbReference>
<dbReference type="RefSeq" id="XP_066655279.1">
    <property type="nucleotide sequence ID" value="XM_066795687.1"/>
</dbReference>
<keyword evidence="2" id="KW-0378">Hydrolase</keyword>
<dbReference type="PANTHER" id="PTHR34853">
    <property type="match status" value="1"/>
</dbReference>
<dbReference type="PANTHER" id="PTHR34853:SF1">
    <property type="entry name" value="LIPASE 5"/>
    <property type="match status" value="1"/>
</dbReference>
<evidence type="ECO:0000313" key="3">
    <source>
        <dbReference type="Proteomes" id="UP001360953"/>
    </source>
</evidence>
<feature type="domain" description="AB hydrolase-1" evidence="1">
    <location>
        <begin position="271"/>
        <end position="537"/>
    </location>
</feature>
<dbReference type="Gene3D" id="3.40.50.1820">
    <property type="entry name" value="alpha/beta hydrolase"/>
    <property type="match status" value="2"/>
</dbReference>
<keyword evidence="3" id="KW-1185">Reference proteome</keyword>
<organism evidence="2 3">
    <name type="scientific">Phyllosticta citribraziliensis</name>
    <dbReference type="NCBI Taxonomy" id="989973"/>
    <lineage>
        <taxon>Eukaryota</taxon>
        <taxon>Fungi</taxon>
        <taxon>Dikarya</taxon>
        <taxon>Ascomycota</taxon>
        <taxon>Pezizomycotina</taxon>
        <taxon>Dothideomycetes</taxon>
        <taxon>Dothideomycetes incertae sedis</taxon>
        <taxon>Botryosphaeriales</taxon>
        <taxon>Phyllostictaceae</taxon>
        <taxon>Phyllosticta</taxon>
    </lineage>
</organism>
<dbReference type="Proteomes" id="UP001360953">
    <property type="component" value="Unassembled WGS sequence"/>
</dbReference>
<reference evidence="2 3" key="1">
    <citation type="submission" date="2024-04" db="EMBL/GenBank/DDBJ databases">
        <title>Phyllosticta paracitricarpa is synonymous to the EU quarantine fungus P. citricarpa based on phylogenomic analyses.</title>
        <authorList>
            <consortium name="Lawrence Berkeley National Laboratory"/>
            <person name="Van ingen-buijs V.A."/>
            <person name="Van westerhoven A.C."/>
            <person name="Haridas S."/>
            <person name="Skiadas P."/>
            <person name="Martin F."/>
            <person name="Groenewald J.Z."/>
            <person name="Crous P.W."/>
            <person name="Seidl M.F."/>
        </authorList>
    </citation>
    <scope>NUCLEOTIDE SEQUENCE [LARGE SCALE GENOMIC DNA]</scope>
    <source>
        <strain evidence="2 3">CPC 17464</strain>
    </source>
</reference>
<dbReference type="Pfam" id="PF12697">
    <property type="entry name" value="Abhydrolase_6"/>
    <property type="match status" value="1"/>
</dbReference>
<gene>
    <name evidence="2" type="ORF">J3D65DRAFT_367870</name>
</gene>